<reference evidence="1" key="1">
    <citation type="submission" date="2023-03" db="EMBL/GenBank/DDBJ databases">
        <title>Massive genome expansion in bonnet fungi (Mycena s.s.) driven by repeated elements and novel gene families across ecological guilds.</title>
        <authorList>
            <consortium name="Lawrence Berkeley National Laboratory"/>
            <person name="Harder C.B."/>
            <person name="Miyauchi S."/>
            <person name="Viragh M."/>
            <person name="Kuo A."/>
            <person name="Thoen E."/>
            <person name="Andreopoulos B."/>
            <person name="Lu D."/>
            <person name="Skrede I."/>
            <person name="Drula E."/>
            <person name="Henrissat B."/>
            <person name="Morin E."/>
            <person name="Kohler A."/>
            <person name="Barry K."/>
            <person name="LaButti K."/>
            <person name="Morin E."/>
            <person name="Salamov A."/>
            <person name="Lipzen A."/>
            <person name="Mereny Z."/>
            <person name="Hegedus B."/>
            <person name="Baldrian P."/>
            <person name="Stursova M."/>
            <person name="Weitz H."/>
            <person name="Taylor A."/>
            <person name="Grigoriev I.V."/>
            <person name="Nagy L.G."/>
            <person name="Martin F."/>
            <person name="Kauserud H."/>
        </authorList>
    </citation>
    <scope>NUCLEOTIDE SEQUENCE</scope>
    <source>
        <strain evidence="1">CBHHK200</strain>
    </source>
</reference>
<evidence type="ECO:0000313" key="1">
    <source>
        <dbReference type="EMBL" id="KAJ7021998.1"/>
    </source>
</evidence>
<dbReference type="Proteomes" id="UP001218188">
    <property type="component" value="Unassembled WGS sequence"/>
</dbReference>
<gene>
    <name evidence="1" type="ORF">C8F04DRAFT_1194950</name>
</gene>
<protein>
    <submittedName>
        <fullName evidence="1">Uncharacterized protein</fullName>
    </submittedName>
</protein>
<sequence length="117" mass="13060">MHSQERDRQKKDIIPALYNSAGDTHPGCVYIHISHQTHLAIINVADNFVADALEVTEEVTEFTDKAAALEAGSLVVNFVTALRIDQPITEPSAATHIWKRIYKVRASHVVQLYHTPC</sequence>
<accession>A0AAD6WPA5</accession>
<comment type="caution">
    <text evidence="1">The sequence shown here is derived from an EMBL/GenBank/DDBJ whole genome shotgun (WGS) entry which is preliminary data.</text>
</comment>
<proteinExistence type="predicted"/>
<name>A0AAD6WPA5_9AGAR</name>
<organism evidence="1 2">
    <name type="scientific">Mycena alexandri</name>
    <dbReference type="NCBI Taxonomy" id="1745969"/>
    <lineage>
        <taxon>Eukaryota</taxon>
        <taxon>Fungi</taxon>
        <taxon>Dikarya</taxon>
        <taxon>Basidiomycota</taxon>
        <taxon>Agaricomycotina</taxon>
        <taxon>Agaricomycetes</taxon>
        <taxon>Agaricomycetidae</taxon>
        <taxon>Agaricales</taxon>
        <taxon>Marasmiineae</taxon>
        <taxon>Mycenaceae</taxon>
        <taxon>Mycena</taxon>
    </lineage>
</organism>
<evidence type="ECO:0000313" key="2">
    <source>
        <dbReference type="Proteomes" id="UP001218188"/>
    </source>
</evidence>
<dbReference type="AlphaFoldDB" id="A0AAD6WPA5"/>
<keyword evidence="2" id="KW-1185">Reference proteome</keyword>
<dbReference type="EMBL" id="JARJCM010000219">
    <property type="protein sequence ID" value="KAJ7021998.1"/>
    <property type="molecule type" value="Genomic_DNA"/>
</dbReference>